<protein>
    <submittedName>
        <fullName evidence="1">Uncharacterized protein</fullName>
    </submittedName>
</protein>
<dbReference type="OrthoDB" id="9770771at2"/>
<evidence type="ECO:0000313" key="1">
    <source>
        <dbReference type="EMBL" id="QES51934.1"/>
    </source>
</evidence>
<sequence length="66" mass="7109">MFASAWERRGVLDITLMRLELVAEFSAEAVDHGGVVRHALRFKRLRLDVTVDDVPGFGAGLAAAAG</sequence>
<gene>
    <name evidence="1" type="ORF">DEJ50_32970</name>
</gene>
<dbReference type="RefSeq" id="WP_150211673.1">
    <property type="nucleotide sequence ID" value="NZ_CP029190.1"/>
</dbReference>
<reference evidence="1 2" key="1">
    <citation type="submission" date="2018-05" db="EMBL/GenBank/DDBJ databases">
        <title>Streptomyces venezuelae.</title>
        <authorList>
            <person name="Kim W."/>
            <person name="Lee N."/>
            <person name="Cho B.-K."/>
        </authorList>
    </citation>
    <scope>NUCLEOTIDE SEQUENCE [LARGE SCALE GENOMIC DNA]</scope>
    <source>
        <strain evidence="1 2">ATCC 21782</strain>
    </source>
</reference>
<accession>A0A5P2D9U9</accession>
<organism evidence="1 2">
    <name type="scientific">Streptomyces venezuelae</name>
    <dbReference type="NCBI Taxonomy" id="54571"/>
    <lineage>
        <taxon>Bacteria</taxon>
        <taxon>Bacillati</taxon>
        <taxon>Actinomycetota</taxon>
        <taxon>Actinomycetes</taxon>
        <taxon>Kitasatosporales</taxon>
        <taxon>Streptomycetaceae</taxon>
        <taxon>Streptomyces</taxon>
    </lineage>
</organism>
<dbReference type="Proteomes" id="UP000325211">
    <property type="component" value="Chromosome"/>
</dbReference>
<name>A0A5P2D9U9_STRVZ</name>
<dbReference type="AlphaFoldDB" id="A0A5P2D9U9"/>
<evidence type="ECO:0000313" key="2">
    <source>
        <dbReference type="Proteomes" id="UP000325211"/>
    </source>
</evidence>
<dbReference type="EMBL" id="CP029190">
    <property type="protein sequence ID" value="QES51934.1"/>
    <property type="molecule type" value="Genomic_DNA"/>
</dbReference>
<proteinExistence type="predicted"/>